<comment type="similarity">
    <text evidence="2">Belongs to the fimbrial protein family.</text>
</comment>
<dbReference type="InterPro" id="IPR036937">
    <property type="entry name" value="Adhesion_dom_fimbrial_sf"/>
</dbReference>
<dbReference type="PANTHER" id="PTHR33420:SF3">
    <property type="entry name" value="FIMBRIAL SUBUNIT ELFA"/>
    <property type="match status" value="1"/>
</dbReference>
<evidence type="ECO:0000313" key="8">
    <source>
        <dbReference type="Proteomes" id="UP000547931"/>
    </source>
</evidence>
<keyword evidence="5" id="KW-0472">Membrane</keyword>
<dbReference type="InterPro" id="IPR050263">
    <property type="entry name" value="Bact_Fimbrial_Adh_Pro"/>
</dbReference>
<comment type="caution">
    <text evidence="7">The sequence shown here is derived from an EMBL/GenBank/DDBJ whole genome shotgun (WGS) entry which is preliminary data.</text>
</comment>
<keyword evidence="3" id="KW-0732">Signal</keyword>
<dbReference type="GO" id="GO:0043709">
    <property type="term" value="P:cell adhesion involved in single-species biofilm formation"/>
    <property type="evidence" value="ECO:0007669"/>
    <property type="project" value="TreeGrafter"/>
</dbReference>
<gene>
    <name evidence="7" type="ORF">C5470_14955</name>
</gene>
<keyword evidence="5" id="KW-1133">Transmembrane helix</keyword>
<evidence type="ECO:0000313" key="7">
    <source>
        <dbReference type="EMBL" id="NHB97610.1"/>
    </source>
</evidence>
<dbReference type="Pfam" id="PF00419">
    <property type="entry name" value="Fimbrial"/>
    <property type="match status" value="1"/>
</dbReference>
<reference evidence="7 8" key="1">
    <citation type="submission" date="2018-02" db="EMBL/GenBank/DDBJ databases">
        <authorList>
            <person name="Machado R.A."/>
        </authorList>
    </citation>
    <scope>NUCLEOTIDE SEQUENCE [LARGE SCALE GENOMIC DNA]</scope>
    <source>
        <strain evidence="7 8">DSM 23271</strain>
    </source>
</reference>
<proteinExistence type="inferred from homology"/>
<evidence type="ECO:0000259" key="6">
    <source>
        <dbReference type="Pfam" id="PF00419"/>
    </source>
</evidence>
<dbReference type="GO" id="GO:0009289">
    <property type="term" value="C:pilus"/>
    <property type="evidence" value="ECO:0007669"/>
    <property type="project" value="UniProtKB-SubCell"/>
</dbReference>
<feature type="domain" description="Fimbrial-type adhesion" evidence="6">
    <location>
        <begin position="75"/>
        <end position="241"/>
    </location>
</feature>
<name>A0A7X5TLY3_9GAMM</name>
<sequence>MFGTATEQKKSRLNDPSTFLTKGRNPVLQVVMRCFCWSSVMVLLFLASSVMADDPKPKTEPKYPATITSGVNVQLRVSVYPDPCDIEIGGGDMKGSELNFGSLLAAEFSHEGNVSAPKSFKLKLTNCGDPGSLGLIPKITVSGNTIDAEHGVIFSDPSSGDSGTSEGLGFIILIEENEKKKIGLNDQLSINHQEMEFPFQVEFDEGSAEMYVMVAIARGIDSKVIQPGTLIAHVTFTYSYQ</sequence>
<dbReference type="InterPro" id="IPR000259">
    <property type="entry name" value="Adhesion_dom_fimbrial"/>
</dbReference>
<dbReference type="SUPFAM" id="SSF49401">
    <property type="entry name" value="Bacterial adhesins"/>
    <property type="match status" value="1"/>
</dbReference>
<evidence type="ECO:0000256" key="2">
    <source>
        <dbReference type="ARBA" id="ARBA00006671"/>
    </source>
</evidence>
<dbReference type="RefSeq" id="WP_166290294.1">
    <property type="nucleotide sequence ID" value="NZ_CAWPIE010000017.1"/>
</dbReference>
<comment type="subcellular location">
    <subcellularLocation>
        <location evidence="1">Fimbrium</location>
    </subcellularLocation>
</comment>
<dbReference type="EMBL" id="PUJV01000017">
    <property type="protein sequence ID" value="NHB97610.1"/>
    <property type="molecule type" value="Genomic_DNA"/>
</dbReference>
<keyword evidence="4" id="KW-0281">Fimbrium</keyword>
<evidence type="ECO:0000256" key="5">
    <source>
        <dbReference type="SAM" id="Phobius"/>
    </source>
</evidence>
<dbReference type="AlphaFoldDB" id="A0A7X5TLY3"/>
<dbReference type="PANTHER" id="PTHR33420">
    <property type="entry name" value="FIMBRIAL SUBUNIT ELFA-RELATED"/>
    <property type="match status" value="1"/>
</dbReference>
<organism evidence="7 8">
    <name type="scientific">Photorhabdus stackebrandtii</name>
    <dbReference type="NCBI Taxonomy" id="1123042"/>
    <lineage>
        <taxon>Bacteria</taxon>
        <taxon>Pseudomonadati</taxon>
        <taxon>Pseudomonadota</taxon>
        <taxon>Gammaproteobacteria</taxon>
        <taxon>Enterobacterales</taxon>
        <taxon>Morganellaceae</taxon>
        <taxon>Photorhabdus</taxon>
    </lineage>
</organism>
<dbReference type="Proteomes" id="UP000547931">
    <property type="component" value="Unassembled WGS sequence"/>
</dbReference>
<feature type="transmembrane region" description="Helical" evidence="5">
    <location>
        <begin position="30"/>
        <end position="52"/>
    </location>
</feature>
<dbReference type="InterPro" id="IPR008966">
    <property type="entry name" value="Adhesion_dom_sf"/>
</dbReference>
<accession>A0A7X5TLY3</accession>
<keyword evidence="8" id="KW-1185">Reference proteome</keyword>
<dbReference type="Gene3D" id="2.60.40.1090">
    <property type="entry name" value="Fimbrial-type adhesion domain"/>
    <property type="match status" value="1"/>
</dbReference>
<protein>
    <recommendedName>
        <fullName evidence="6">Fimbrial-type adhesion domain-containing protein</fullName>
    </recommendedName>
</protein>
<evidence type="ECO:0000256" key="1">
    <source>
        <dbReference type="ARBA" id="ARBA00004561"/>
    </source>
</evidence>
<evidence type="ECO:0000256" key="3">
    <source>
        <dbReference type="ARBA" id="ARBA00022729"/>
    </source>
</evidence>
<keyword evidence="5" id="KW-0812">Transmembrane</keyword>
<evidence type="ECO:0000256" key="4">
    <source>
        <dbReference type="ARBA" id="ARBA00023263"/>
    </source>
</evidence>